<feature type="region of interest" description="Disordered" evidence="1">
    <location>
        <begin position="207"/>
        <end position="322"/>
    </location>
</feature>
<feature type="compositionally biased region" description="Polar residues" evidence="1">
    <location>
        <begin position="208"/>
        <end position="218"/>
    </location>
</feature>
<evidence type="ECO:0000256" key="1">
    <source>
        <dbReference type="SAM" id="MobiDB-lite"/>
    </source>
</evidence>
<feature type="compositionally biased region" description="Low complexity" evidence="1">
    <location>
        <begin position="253"/>
        <end position="270"/>
    </location>
</feature>
<comment type="caution">
    <text evidence="3">The sequence shown here is derived from an EMBL/GenBank/DDBJ whole genome shotgun (WGS) entry which is preliminary data.</text>
</comment>
<evidence type="ECO:0008006" key="5">
    <source>
        <dbReference type="Google" id="ProtNLM"/>
    </source>
</evidence>
<keyword evidence="2" id="KW-0472">Membrane</keyword>
<dbReference type="Proteomes" id="UP000030182">
    <property type="component" value="Unassembled WGS sequence"/>
</dbReference>
<sequence length="322" mass="34516">MLIPFMLVVAGCGKLDATVTIESPEKITLEGVVSIKKSSLEEIGMTPSQFCGDEALEEFTGETKPDLKLEEKDDEVVCTFSGQKDEKNPMGDALKYDEESDTYTYKEASKGSFGDQAAAAGFKVDFTFVFPGKVTESSVGKIDGNKAHITDTKEYFSEINIKAEGSSFPWLTVIIVVVVVLLLILAAVVIGAIVLMKRKNKAGAGQADFSQQGFNQGPAQGSFQNQGQQGFNQGSQGAQQGFGQHPSQGSANDFQPPSFDQQPSQGSSNAPQPPSYQAPQQGSYEAPQQGQQPPHQGFQENPFGDPGNQDPQDNPGQTFGKQ</sequence>
<protein>
    <recommendedName>
        <fullName evidence="5">DUF3153 domain-containing protein</fullName>
    </recommendedName>
</protein>
<proteinExistence type="predicted"/>
<feature type="transmembrane region" description="Helical" evidence="2">
    <location>
        <begin position="170"/>
        <end position="195"/>
    </location>
</feature>
<feature type="compositionally biased region" description="Low complexity" evidence="1">
    <location>
        <begin position="219"/>
        <end position="244"/>
    </location>
</feature>
<accession>A0ABR4SL66</accession>
<dbReference type="EMBL" id="JDRS01000003">
    <property type="protein sequence ID" value="KDS93939.1"/>
    <property type="molecule type" value="Genomic_DNA"/>
</dbReference>
<organism evidence="3 4">
    <name type="scientific">Dermabacter hominis 1368</name>
    <dbReference type="NCBI Taxonomy" id="1450519"/>
    <lineage>
        <taxon>Bacteria</taxon>
        <taxon>Bacillati</taxon>
        <taxon>Actinomycetota</taxon>
        <taxon>Actinomycetes</taxon>
        <taxon>Micrococcales</taxon>
        <taxon>Dermabacteraceae</taxon>
        <taxon>Dermabacter</taxon>
    </lineage>
</organism>
<name>A0ABR4SL66_9MICO</name>
<evidence type="ECO:0000256" key="2">
    <source>
        <dbReference type="SAM" id="Phobius"/>
    </source>
</evidence>
<keyword evidence="4" id="KW-1185">Reference proteome</keyword>
<evidence type="ECO:0000313" key="3">
    <source>
        <dbReference type="EMBL" id="KDS93939.1"/>
    </source>
</evidence>
<evidence type="ECO:0000313" key="4">
    <source>
        <dbReference type="Proteomes" id="UP000030182"/>
    </source>
</evidence>
<feature type="compositionally biased region" description="Polar residues" evidence="1">
    <location>
        <begin position="309"/>
        <end position="322"/>
    </location>
</feature>
<keyword evidence="2" id="KW-0812">Transmembrane</keyword>
<keyword evidence="2" id="KW-1133">Transmembrane helix</keyword>
<gene>
    <name evidence="3" type="ORF">DHOM_03115</name>
</gene>
<feature type="compositionally biased region" description="Low complexity" evidence="1">
    <location>
        <begin position="277"/>
        <end position="299"/>
    </location>
</feature>
<reference evidence="3 4" key="1">
    <citation type="submission" date="2014-01" db="EMBL/GenBank/DDBJ databases">
        <title>Draft genome sequence of the multidrug-resistant clinical isolate Dermabacter hominis 1368.</title>
        <authorList>
            <person name="Albersmeier A."/>
            <person name="Bomholt C."/>
            <person name="Glaub A."/>
            <person name="Ruckert C."/>
            <person name="Soriano F."/>
            <person name="Fernandez-Natal I."/>
            <person name="Tauch A."/>
        </authorList>
    </citation>
    <scope>NUCLEOTIDE SEQUENCE [LARGE SCALE GENOMIC DNA]</scope>
    <source>
        <strain evidence="3 4">1368</strain>
    </source>
</reference>